<protein>
    <submittedName>
        <fullName evidence="2">Uncharacterized protein</fullName>
    </submittedName>
</protein>
<evidence type="ECO:0000256" key="1">
    <source>
        <dbReference type="SAM" id="MobiDB-lite"/>
    </source>
</evidence>
<evidence type="ECO:0000313" key="3">
    <source>
        <dbReference type="Proteomes" id="UP001219525"/>
    </source>
</evidence>
<accession>A0AAD6V8A2</accession>
<evidence type="ECO:0000313" key="2">
    <source>
        <dbReference type="EMBL" id="KAJ7205270.1"/>
    </source>
</evidence>
<keyword evidence="3" id="KW-1185">Reference proteome</keyword>
<dbReference type="EMBL" id="JARJCW010000044">
    <property type="protein sequence ID" value="KAJ7205270.1"/>
    <property type="molecule type" value="Genomic_DNA"/>
</dbReference>
<comment type="caution">
    <text evidence="2">The sequence shown here is derived from an EMBL/GenBank/DDBJ whole genome shotgun (WGS) entry which is preliminary data.</text>
</comment>
<sequence>MAICPYCKRDDFTGAHAVKSHIPKCNKRKNRGAQSSAFAARALERELTAARKAAEDAAEVAAMDVQMDFDEPPRPPSPVRLGPSGLPDRVRRPTRKIIDMMPAPPPPVIIPPPNSQPQPDPPAHNALECTRRWVEIKPNAHGVYKVYANRPTHDPDKSVKLEQLCETDELLPTDGTAPAELSQQRQVAQPPCSTWKNPVHSVLEYNQQAIVSSLRMSLSLVPVWD</sequence>
<organism evidence="2 3">
    <name type="scientific">Mycena pura</name>
    <dbReference type="NCBI Taxonomy" id="153505"/>
    <lineage>
        <taxon>Eukaryota</taxon>
        <taxon>Fungi</taxon>
        <taxon>Dikarya</taxon>
        <taxon>Basidiomycota</taxon>
        <taxon>Agaricomycotina</taxon>
        <taxon>Agaricomycetes</taxon>
        <taxon>Agaricomycetidae</taxon>
        <taxon>Agaricales</taxon>
        <taxon>Marasmiineae</taxon>
        <taxon>Mycenaceae</taxon>
        <taxon>Mycena</taxon>
    </lineage>
</organism>
<gene>
    <name evidence="2" type="ORF">GGX14DRAFT_397814</name>
</gene>
<dbReference type="AlphaFoldDB" id="A0AAD6V8A2"/>
<feature type="region of interest" description="Disordered" evidence="1">
    <location>
        <begin position="68"/>
        <end position="89"/>
    </location>
</feature>
<proteinExistence type="predicted"/>
<name>A0AAD6V8A2_9AGAR</name>
<reference evidence="2" key="1">
    <citation type="submission" date="2023-03" db="EMBL/GenBank/DDBJ databases">
        <title>Massive genome expansion in bonnet fungi (Mycena s.s.) driven by repeated elements and novel gene families across ecological guilds.</title>
        <authorList>
            <consortium name="Lawrence Berkeley National Laboratory"/>
            <person name="Harder C.B."/>
            <person name="Miyauchi S."/>
            <person name="Viragh M."/>
            <person name="Kuo A."/>
            <person name="Thoen E."/>
            <person name="Andreopoulos B."/>
            <person name="Lu D."/>
            <person name="Skrede I."/>
            <person name="Drula E."/>
            <person name="Henrissat B."/>
            <person name="Morin E."/>
            <person name="Kohler A."/>
            <person name="Barry K."/>
            <person name="LaButti K."/>
            <person name="Morin E."/>
            <person name="Salamov A."/>
            <person name="Lipzen A."/>
            <person name="Mereny Z."/>
            <person name="Hegedus B."/>
            <person name="Baldrian P."/>
            <person name="Stursova M."/>
            <person name="Weitz H."/>
            <person name="Taylor A."/>
            <person name="Grigoriev I.V."/>
            <person name="Nagy L.G."/>
            <person name="Martin F."/>
            <person name="Kauserud H."/>
        </authorList>
    </citation>
    <scope>NUCLEOTIDE SEQUENCE</scope>
    <source>
        <strain evidence="2">9144</strain>
    </source>
</reference>
<dbReference type="Proteomes" id="UP001219525">
    <property type="component" value="Unassembled WGS sequence"/>
</dbReference>